<keyword evidence="4" id="KW-1185">Reference proteome</keyword>
<keyword evidence="2" id="KW-0472">Membrane</keyword>
<feature type="region of interest" description="Disordered" evidence="1">
    <location>
        <begin position="226"/>
        <end position="261"/>
    </location>
</feature>
<dbReference type="Proteomes" id="UP000193642">
    <property type="component" value="Unassembled WGS sequence"/>
</dbReference>
<comment type="caution">
    <text evidence="3">The sequence shown here is derived from an EMBL/GenBank/DDBJ whole genome shotgun (WGS) entry which is preliminary data.</text>
</comment>
<organism evidence="3 4">
    <name type="scientific">Rhizoclosmatium globosum</name>
    <dbReference type="NCBI Taxonomy" id="329046"/>
    <lineage>
        <taxon>Eukaryota</taxon>
        <taxon>Fungi</taxon>
        <taxon>Fungi incertae sedis</taxon>
        <taxon>Chytridiomycota</taxon>
        <taxon>Chytridiomycota incertae sedis</taxon>
        <taxon>Chytridiomycetes</taxon>
        <taxon>Chytridiales</taxon>
        <taxon>Chytriomycetaceae</taxon>
        <taxon>Rhizoclosmatium</taxon>
    </lineage>
</organism>
<evidence type="ECO:0000256" key="2">
    <source>
        <dbReference type="SAM" id="Phobius"/>
    </source>
</evidence>
<sequence>PLKHNNCLASTTESSLKSLFFDASKACPLDPSFSFSFFSFSDSQRQPLSPYHTLQTHPFLVFSLLILLFSLCASSLVSLRVKSLRKESKALHNSHKHLRFQHRRLVASHQRLTLASIQSQSSLVDAHTECISSVELVSMLNNESTYLDLMYRHFRTLFDSEVCLHRNTRNQYEAVLAQLKWDLSLVTAELETVTRDSALVVPDVSRFDLDGQLSVLGPYLEKLRERKSKNEEGNTFEDESETQSVSFKKQPPIPQSPPIQAPLEKFRNERNILQSTRVQHKNGQRFAWKPTATNVPAYPSTLFHVSTANPKPINPTNRVVQNHQNTFISLPRRAMSTSPTKSHTMQRSTVSSILVSAPPIPIVIKKTSKVHAALDHVKSSIIHASLAITFDQVSSLQLYPPSNQ</sequence>
<dbReference type="EMBL" id="MCGO01000085">
    <property type="protein sequence ID" value="ORY29902.1"/>
    <property type="molecule type" value="Genomic_DNA"/>
</dbReference>
<name>A0A1Y2B4Z4_9FUNG</name>
<reference evidence="3 4" key="1">
    <citation type="submission" date="2016-07" db="EMBL/GenBank/DDBJ databases">
        <title>Pervasive Adenine N6-methylation of Active Genes in Fungi.</title>
        <authorList>
            <consortium name="DOE Joint Genome Institute"/>
            <person name="Mondo S.J."/>
            <person name="Dannebaum R.O."/>
            <person name="Kuo R.C."/>
            <person name="Labutti K."/>
            <person name="Haridas S."/>
            <person name="Kuo A."/>
            <person name="Salamov A."/>
            <person name="Ahrendt S.R."/>
            <person name="Lipzen A."/>
            <person name="Sullivan W."/>
            <person name="Andreopoulos W.B."/>
            <person name="Clum A."/>
            <person name="Lindquist E."/>
            <person name="Daum C."/>
            <person name="Ramamoorthy G.K."/>
            <person name="Gryganskyi A."/>
            <person name="Culley D."/>
            <person name="Magnuson J.K."/>
            <person name="James T.Y."/>
            <person name="O'Malley M.A."/>
            <person name="Stajich J.E."/>
            <person name="Spatafora J.W."/>
            <person name="Visel A."/>
            <person name="Grigoriev I.V."/>
        </authorList>
    </citation>
    <scope>NUCLEOTIDE SEQUENCE [LARGE SCALE GENOMIC DNA]</scope>
    <source>
        <strain evidence="3 4">JEL800</strain>
    </source>
</reference>
<keyword evidence="2" id="KW-1133">Transmembrane helix</keyword>
<gene>
    <name evidence="3" type="ORF">BCR33DRAFT_724532</name>
</gene>
<keyword evidence="2" id="KW-0812">Transmembrane</keyword>
<evidence type="ECO:0000313" key="3">
    <source>
        <dbReference type="EMBL" id="ORY29902.1"/>
    </source>
</evidence>
<feature type="compositionally biased region" description="Pro residues" evidence="1">
    <location>
        <begin position="251"/>
        <end position="260"/>
    </location>
</feature>
<feature type="non-terminal residue" evidence="3">
    <location>
        <position position="1"/>
    </location>
</feature>
<proteinExistence type="predicted"/>
<evidence type="ECO:0000256" key="1">
    <source>
        <dbReference type="SAM" id="MobiDB-lite"/>
    </source>
</evidence>
<dbReference type="AlphaFoldDB" id="A0A1Y2B4Z4"/>
<protein>
    <submittedName>
        <fullName evidence="3">Uncharacterized protein</fullName>
    </submittedName>
</protein>
<accession>A0A1Y2B4Z4</accession>
<feature type="transmembrane region" description="Helical" evidence="2">
    <location>
        <begin position="59"/>
        <end position="79"/>
    </location>
</feature>
<evidence type="ECO:0000313" key="4">
    <source>
        <dbReference type="Proteomes" id="UP000193642"/>
    </source>
</evidence>